<name>A0A9J6ZL72_9BACL</name>
<sequence>MFQFIKDLFNKPSIKEKPPYYSIVCPYCFEKFEPNDVVFRAAHSKEDHQDYALQEDEKLNKYREKFNLSPIDEIEAIIHPQSIPQENLIISENVLVGLQDNYGIVTRKRLCPSCHNELPVPSGKVPSNIISIVGATASGKSVYIASLIHTLQHTTSTNFAASCIPLNAEMSRRYRQQYEEPVFDRGSMIPSTQKEVMQEPLIFQFKFINDEIPPITLVFFDVAGEGMVDESYIELYASHIKNSSGIIFMVDPLQIRSIRDRLLLNFGNSSEEFAGKYDDSQEIIVTLNSTFIAHLDKGVTDIPTAIVVAKSDMLELLKEEDGQYIGTNSNVFNNVVHNKVFNLDEFNNINGEIARFIEKVDRPFKNAVDAYFKKTAFFAVSSLGANPADKQLTGVVNPIRVDEPFLWLLYEFGYIEGSRS</sequence>
<organism evidence="2 3">
    <name type="scientific">Candidatus Pristimantibacillus lignocellulolyticus</name>
    <dbReference type="NCBI Taxonomy" id="2994561"/>
    <lineage>
        <taxon>Bacteria</taxon>
        <taxon>Bacillati</taxon>
        <taxon>Bacillota</taxon>
        <taxon>Bacilli</taxon>
        <taxon>Bacillales</taxon>
        <taxon>Paenibacillaceae</taxon>
        <taxon>Candidatus Pristimantibacillus</taxon>
    </lineage>
</organism>
<dbReference type="InterPro" id="IPR045528">
    <property type="entry name" value="DO-GTPase2"/>
</dbReference>
<accession>A0A9J6ZL72</accession>
<evidence type="ECO:0000313" key="2">
    <source>
        <dbReference type="EMBL" id="URN96441.1"/>
    </source>
</evidence>
<feature type="domain" description="Double-GTPase 2" evidence="1">
    <location>
        <begin position="128"/>
        <end position="317"/>
    </location>
</feature>
<dbReference type="EMBL" id="CP097899">
    <property type="protein sequence ID" value="URN96441.1"/>
    <property type="molecule type" value="Genomic_DNA"/>
</dbReference>
<dbReference type="SUPFAM" id="SSF52540">
    <property type="entry name" value="P-loop containing nucleoside triphosphate hydrolases"/>
    <property type="match status" value="1"/>
</dbReference>
<proteinExistence type="predicted"/>
<protein>
    <recommendedName>
        <fullName evidence="1">Double-GTPase 2 domain-containing protein</fullName>
    </recommendedName>
</protein>
<evidence type="ECO:0000259" key="1">
    <source>
        <dbReference type="Pfam" id="PF19993"/>
    </source>
</evidence>
<reference evidence="2" key="1">
    <citation type="submission" date="2022-05" db="EMBL/GenBank/DDBJ databases">
        <title>Novel bacterial taxa in a minimal lignocellulolytic consortium and its capacity to transform plastics disclosed by genome-resolved metagenomics.</title>
        <authorList>
            <person name="Rodriguez C.A.D."/>
            <person name="Diaz-Garcia L."/>
            <person name="Herrera K."/>
            <person name="Tarazona N.A."/>
            <person name="Sproer C."/>
            <person name="Overmann J."/>
            <person name="Jimenez D.J."/>
        </authorList>
    </citation>
    <scope>NUCLEOTIDE SEQUENCE</scope>
    <source>
        <strain evidence="2">MAG5</strain>
    </source>
</reference>
<dbReference type="Gene3D" id="3.40.50.300">
    <property type="entry name" value="P-loop containing nucleotide triphosphate hydrolases"/>
    <property type="match status" value="1"/>
</dbReference>
<dbReference type="KEGG" id="plig:NAG76_09570"/>
<evidence type="ECO:0000313" key="3">
    <source>
        <dbReference type="Proteomes" id="UP001056756"/>
    </source>
</evidence>
<dbReference type="AlphaFoldDB" id="A0A9J6ZL72"/>
<dbReference type="InterPro" id="IPR027417">
    <property type="entry name" value="P-loop_NTPase"/>
</dbReference>
<dbReference type="Proteomes" id="UP001056756">
    <property type="component" value="Chromosome"/>
</dbReference>
<gene>
    <name evidence="2" type="ORF">NAG76_09570</name>
</gene>
<dbReference type="Pfam" id="PF19993">
    <property type="entry name" value="DO-GTPase2"/>
    <property type="match status" value="1"/>
</dbReference>